<dbReference type="STRING" id="390242.SAMN04488024_1044"/>
<evidence type="ECO:0000313" key="9">
    <source>
        <dbReference type="Proteomes" id="UP000199455"/>
    </source>
</evidence>
<dbReference type="GO" id="GO:0003677">
    <property type="term" value="F:DNA binding"/>
    <property type="evidence" value="ECO:0007669"/>
    <property type="project" value="UniProtKB-KW"/>
</dbReference>
<keyword evidence="1 5" id="KW-0597">Phosphoprotein</keyword>
<dbReference type="EMBL" id="FMZH01000004">
    <property type="protein sequence ID" value="SDD05976.1"/>
    <property type="molecule type" value="Genomic_DNA"/>
</dbReference>
<evidence type="ECO:0000259" key="7">
    <source>
        <dbReference type="PROSITE" id="PS50110"/>
    </source>
</evidence>
<dbReference type="InterPro" id="IPR000792">
    <property type="entry name" value="Tscrpt_reg_LuxR_C"/>
</dbReference>
<dbReference type="PRINTS" id="PR00038">
    <property type="entry name" value="HTHLUXR"/>
</dbReference>
<feature type="domain" description="Response regulatory" evidence="7">
    <location>
        <begin position="18"/>
        <end position="133"/>
    </location>
</feature>
<dbReference type="InterPro" id="IPR011006">
    <property type="entry name" value="CheY-like_superfamily"/>
</dbReference>
<dbReference type="GO" id="GO:0006355">
    <property type="term" value="P:regulation of DNA-templated transcription"/>
    <property type="evidence" value="ECO:0007669"/>
    <property type="project" value="InterPro"/>
</dbReference>
<dbReference type="InterPro" id="IPR058245">
    <property type="entry name" value="NreC/VraR/RcsB-like_REC"/>
</dbReference>
<evidence type="ECO:0000256" key="1">
    <source>
        <dbReference type="ARBA" id="ARBA00022553"/>
    </source>
</evidence>
<keyword evidence="2" id="KW-0805">Transcription regulation</keyword>
<keyword evidence="9" id="KW-1185">Reference proteome</keyword>
<evidence type="ECO:0000259" key="6">
    <source>
        <dbReference type="PROSITE" id="PS50043"/>
    </source>
</evidence>
<gene>
    <name evidence="8" type="ORF">SAMN04488024_1044</name>
</gene>
<feature type="modified residue" description="4-aspartylphosphate" evidence="5">
    <location>
        <position position="68"/>
    </location>
</feature>
<dbReference type="SUPFAM" id="SSF46894">
    <property type="entry name" value="C-terminal effector domain of the bipartite response regulators"/>
    <property type="match status" value="1"/>
</dbReference>
<evidence type="ECO:0000256" key="5">
    <source>
        <dbReference type="PROSITE-ProRule" id="PRU00169"/>
    </source>
</evidence>
<evidence type="ECO:0000313" key="8">
    <source>
        <dbReference type="EMBL" id="SDD05976.1"/>
    </source>
</evidence>
<dbReference type="SUPFAM" id="SSF52172">
    <property type="entry name" value="CheY-like"/>
    <property type="match status" value="1"/>
</dbReference>
<sequence>MQNIIKTMKTKNAVSGFTVLIADDHEIIRRGLKGLISDFWPGVEIIHASTMEQALVEAEKSPSLIIIDVNLPGGNNLKVIDQLKLVQPNAKILVFSSLNENIYAVPYLKSGASGYLTKNAEESEIVIAITTILAGSRYSSRNVKENMFNSILGNDADNPFTKLSGRELEVAELLTKGIGVLEISNQLNLQMGTVSTYKLRLFQKLKIKSIIELAEKMSIYER</sequence>
<proteinExistence type="predicted"/>
<evidence type="ECO:0000256" key="2">
    <source>
        <dbReference type="ARBA" id="ARBA00023015"/>
    </source>
</evidence>
<evidence type="ECO:0000256" key="4">
    <source>
        <dbReference type="ARBA" id="ARBA00023163"/>
    </source>
</evidence>
<reference evidence="9" key="1">
    <citation type="submission" date="2016-10" db="EMBL/GenBank/DDBJ databases">
        <authorList>
            <person name="Varghese N."/>
            <person name="Submissions S."/>
        </authorList>
    </citation>
    <scope>NUCLEOTIDE SEQUENCE [LARGE SCALE GENOMIC DNA]</scope>
    <source>
        <strain evidence="9">DSM 18609</strain>
    </source>
</reference>
<name>A0A1G6RPW5_9SPHI</name>
<dbReference type="CDD" id="cd06170">
    <property type="entry name" value="LuxR_C_like"/>
    <property type="match status" value="1"/>
</dbReference>
<organism evidence="8 9">
    <name type="scientific">Pedobacter soli</name>
    <dbReference type="NCBI Taxonomy" id="390242"/>
    <lineage>
        <taxon>Bacteria</taxon>
        <taxon>Pseudomonadati</taxon>
        <taxon>Bacteroidota</taxon>
        <taxon>Sphingobacteriia</taxon>
        <taxon>Sphingobacteriales</taxon>
        <taxon>Sphingobacteriaceae</taxon>
        <taxon>Pedobacter</taxon>
    </lineage>
</organism>
<dbReference type="Gene3D" id="3.40.50.2300">
    <property type="match status" value="1"/>
</dbReference>
<dbReference type="Pfam" id="PF00196">
    <property type="entry name" value="GerE"/>
    <property type="match status" value="1"/>
</dbReference>
<protein>
    <submittedName>
        <fullName evidence="8">Two component transcriptional regulator, LuxR family</fullName>
    </submittedName>
</protein>
<dbReference type="PROSITE" id="PS00622">
    <property type="entry name" value="HTH_LUXR_1"/>
    <property type="match status" value="1"/>
</dbReference>
<dbReference type="Proteomes" id="UP000199455">
    <property type="component" value="Unassembled WGS sequence"/>
</dbReference>
<accession>A0A1G6RPW5</accession>
<dbReference type="InterPro" id="IPR039420">
    <property type="entry name" value="WalR-like"/>
</dbReference>
<dbReference type="PANTHER" id="PTHR43214:SF41">
    <property type="entry name" value="NITRATE_NITRITE RESPONSE REGULATOR PROTEIN NARP"/>
    <property type="match status" value="1"/>
</dbReference>
<dbReference type="PANTHER" id="PTHR43214">
    <property type="entry name" value="TWO-COMPONENT RESPONSE REGULATOR"/>
    <property type="match status" value="1"/>
</dbReference>
<dbReference type="CDD" id="cd17535">
    <property type="entry name" value="REC_NarL-like"/>
    <property type="match status" value="1"/>
</dbReference>
<dbReference type="AlphaFoldDB" id="A0A1G6RPW5"/>
<evidence type="ECO:0000256" key="3">
    <source>
        <dbReference type="ARBA" id="ARBA00023125"/>
    </source>
</evidence>
<dbReference type="SMART" id="SM00421">
    <property type="entry name" value="HTH_LUXR"/>
    <property type="match status" value="1"/>
</dbReference>
<dbReference type="PROSITE" id="PS50043">
    <property type="entry name" value="HTH_LUXR_2"/>
    <property type="match status" value="1"/>
</dbReference>
<dbReference type="GO" id="GO:0000160">
    <property type="term" value="P:phosphorelay signal transduction system"/>
    <property type="evidence" value="ECO:0007669"/>
    <property type="project" value="InterPro"/>
</dbReference>
<feature type="domain" description="HTH luxR-type" evidence="6">
    <location>
        <begin position="156"/>
        <end position="221"/>
    </location>
</feature>
<keyword evidence="3" id="KW-0238">DNA-binding</keyword>
<dbReference type="InterPro" id="IPR016032">
    <property type="entry name" value="Sig_transdc_resp-reg_C-effctor"/>
</dbReference>
<keyword evidence="4" id="KW-0804">Transcription</keyword>
<dbReference type="PROSITE" id="PS50110">
    <property type="entry name" value="RESPONSE_REGULATORY"/>
    <property type="match status" value="1"/>
</dbReference>
<dbReference type="Pfam" id="PF00072">
    <property type="entry name" value="Response_reg"/>
    <property type="match status" value="1"/>
</dbReference>
<dbReference type="InterPro" id="IPR001789">
    <property type="entry name" value="Sig_transdc_resp-reg_receiver"/>
</dbReference>
<dbReference type="SMART" id="SM00448">
    <property type="entry name" value="REC"/>
    <property type="match status" value="1"/>
</dbReference>